<evidence type="ECO:0000256" key="10">
    <source>
        <dbReference type="SAM" id="Phobius"/>
    </source>
</evidence>
<feature type="domain" description="Lysosome-associated membrane glycoprotein 2-like transmembrane" evidence="13">
    <location>
        <begin position="332"/>
        <end position="361"/>
    </location>
</feature>
<evidence type="ECO:0000259" key="13">
    <source>
        <dbReference type="Pfam" id="PF21222"/>
    </source>
</evidence>
<feature type="chain" id="PRO_5018663571" evidence="11">
    <location>
        <begin position="24"/>
        <end position="363"/>
    </location>
</feature>
<dbReference type="PANTHER" id="PTHR11506">
    <property type="entry name" value="LYSOSOME-ASSOCIATED MEMBRANE GLYCOPROTEIN"/>
    <property type="match status" value="1"/>
</dbReference>
<keyword evidence="7" id="KW-0325">Glycoprotein</keyword>
<comment type="similarity">
    <text evidence="8">Belongs to the LAMP family.</text>
</comment>
<evidence type="ECO:0000256" key="2">
    <source>
        <dbReference type="ARBA" id="ARBA00022692"/>
    </source>
</evidence>
<evidence type="ECO:0000256" key="3">
    <source>
        <dbReference type="ARBA" id="ARBA00022729"/>
    </source>
</evidence>
<dbReference type="PANTHER" id="PTHR11506:SF2">
    <property type="entry name" value="MACROSIALIN"/>
    <property type="match status" value="1"/>
</dbReference>
<feature type="transmembrane region" description="Helical" evidence="10">
    <location>
        <begin position="330"/>
        <end position="351"/>
    </location>
</feature>
<evidence type="ECO:0000256" key="11">
    <source>
        <dbReference type="SAM" id="SignalP"/>
    </source>
</evidence>
<keyword evidence="6 8" id="KW-0472">Membrane</keyword>
<reference evidence="14" key="2">
    <citation type="submission" date="2025-09" db="UniProtKB">
        <authorList>
            <consortium name="Ensembl"/>
        </authorList>
    </citation>
    <scope>IDENTIFICATION</scope>
</reference>
<dbReference type="Pfam" id="PF01299">
    <property type="entry name" value="Lamp2-like_luminal"/>
    <property type="match status" value="1"/>
</dbReference>
<feature type="compositionally biased region" description="Low complexity" evidence="9">
    <location>
        <begin position="41"/>
        <end position="156"/>
    </location>
</feature>
<dbReference type="STRING" id="205130.ENSMAMP00000002742"/>
<evidence type="ECO:0000256" key="5">
    <source>
        <dbReference type="ARBA" id="ARBA00022989"/>
    </source>
</evidence>
<comment type="caution">
    <text evidence="8">Lacks conserved residue(s) required for the propagation of feature annotation.</text>
</comment>
<name>A0A3Q3KMQ3_9TELE</name>
<sequence length="363" mass="38868">MKGAALFIVAACCALSALSLAEAKRNSKPSVTVSPAEEFSTSTTSATTTTTPPTTTGKTNTTTPPTTTGKTNTTTPPTTTGKTNTTTPPTTTAKTNTTTPPTTTAKTNTTTPPTTTAKTNTTTPPTTTAKTNTTTPPTTTAKTNTTTPPTTTTTTSPPHPTPTPTNLTVGNYSLKTDKNVVCVMTQLSLQIRLATPEVNGTFIVQPKYTHPEGVCDETKANLTLVFSEGSITFLFRKNTTDNIVYVDTLSFFLSYAFMVGDFKNYTASNKSVHLFTAKVGSYYSCRNESLYMGKGLYLDVTQNKMQAFNLTNNNFGFPDPCPADKHDYRVAIAVGVTLLVLIFIVLLAYLLGRKRRTDGYQSL</sequence>
<dbReference type="RefSeq" id="XP_026175874.1">
    <property type="nucleotide sequence ID" value="XM_026320089.2"/>
</dbReference>
<proteinExistence type="inferred from homology"/>
<keyword evidence="5 10" id="KW-1133">Transmembrane helix</keyword>
<dbReference type="OrthoDB" id="9428839at2759"/>
<dbReference type="FunCoup" id="A0A3Q3KMQ3">
    <property type="interactions" value="317"/>
</dbReference>
<evidence type="ECO:0000313" key="14">
    <source>
        <dbReference type="Ensembl" id="ENSMAMP00000002742.1"/>
    </source>
</evidence>
<keyword evidence="4" id="KW-0967">Endosome</keyword>
<dbReference type="PROSITE" id="PS51407">
    <property type="entry name" value="LAMP_3"/>
    <property type="match status" value="1"/>
</dbReference>
<dbReference type="Gene3D" id="2.40.160.110">
    <property type="match status" value="1"/>
</dbReference>
<dbReference type="GO" id="GO:0072594">
    <property type="term" value="P:establishment of protein localization to organelle"/>
    <property type="evidence" value="ECO:0007669"/>
    <property type="project" value="TreeGrafter"/>
</dbReference>
<dbReference type="GO" id="GO:0005765">
    <property type="term" value="C:lysosomal membrane"/>
    <property type="evidence" value="ECO:0007669"/>
    <property type="project" value="UniProtKB-SubCell"/>
</dbReference>
<dbReference type="InterPro" id="IPR002000">
    <property type="entry name" value="Lysosome-assoc_membr_glycop"/>
</dbReference>
<organism evidence="14 15">
    <name type="scientific">Mastacembelus armatus</name>
    <name type="common">zig-zag eel</name>
    <dbReference type="NCBI Taxonomy" id="205130"/>
    <lineage>
        <taxon>Eukaryota</taxon>
        <taxon>Metazoa</taxon>
        <taxon>Chordata</taxon>
        <taxon>Craniata</taxon>
        <taxon>Vertebrata</taxon>
        <taxon>Euteleostomi</taxon>
        <taxon>Actinopterygii</taxon>
        <taxon>Neopterygii</taxon>
        <taxon>Teleostei</taxon>
        <taxon>Neoteleostei</taxon>
        <taxon>Acanthomorphata</taxon>
        <taxon>Anabantaria</taxon>
        <taxon>Synbranchiformes</taxon>
        <taxon>Mastacembelidae</taxon>
        <taxon>Mastacembelus</taxon>
    </lineage>
</organism>
<keyword evidence="15" id="KW-1185">Reference proteome</keyword>
<reference evidence="14" key="1">
    <citation type="submission" date="2025-08" db="UniProtKB">
        <authorList>
            <consortium name="Ensembl"/>
        </authorList>
    </citation>
    <scope>IDENTIFICATION</scope>
</reference>
<keyword evidence="3 11" id="KW-0732">Signal</keyword>
<evidence type="ECO:0000259" key="12">
    <source>
        <dbReference type="Pfam" id="PF01299"/>
    </source>
</evidence>
<evidence type="ECO:0000256" key="8">
    <source>
        <dbReference type="PROSITE-ProRule" id="PRU00740"/>
    </source>
</evidence>
<dbReference type="InterPro" id="IPR048524">
    <property type="entry name" value="Lamp2-like_TM"/>
</dbReference>
<dbReference type="GO" id="GO:0031902">
    <property type="term" value="C:late endosome membrane"/>
    <property type="evidence" value="ECO:0007669"/>
    <property type="project" value="TreeGrafter"/>
</dbReference>
<comment type="subcellular location">
    <subcellularLocation>
        <location evidence="1">Endosome membrane</location>
        <topology evidence="1">Single-pass type I membrane protein</topology>
    </subcellularLocation>
    <subcellularLocation>
        <location evidence="8">Lysosome membrane</location>
        <topology evidence="8">Single-pass type I membrane protein</topology>
    </subcellularLocation>
</comment>
<evidence type="ECO:0000313" key="15">
    <source>
        <dbReference type="Proteomes" id="UP000261640"/>
    </source>
</evidence>
<dbReference type="GeneTree" id="ENSGT00940000169954"/>
<dbReference type="Pfam" id="PF21222">
    <property type="entry name" value="Lamp2_2nd"/>
    <property type="match status" value="1"/>
</dbReference>
<evidence type="ECO:0000256" key="4">
    <source>
        <dbReference type="ARBA" id="ARBA00022753"/>
    </source>
</evidence>
<feature type="domain" description="Lysosome-associated membrane glycoprotein 2-like luminal" evidence="12">
    <location>
        <begin position="168"/>
        <end position="310"/>
    </location>
</feature>
<accession>A0A3Q3KMQ3</accession>
<dbReference type="AlphaFoldDB" id="A0A3Q3KMQ3"/>
<dbReference type="PRINTS" id="PR00336">
    <property type="entry name" value="LYSASSOCTDMP"/>
</dbReference>
<dbReference type="InParanoid" id="A0A3Q3KMQ3"/>
<protein>
    <submittedName>
        <fullName evidence="14">Macrosialin-like</fullName>
    </submittedName>
</protein>
<keyword evidence="8" id="KW-0458">Lysosome</keyword>
<dbReference type="GeneID" id="113138001"/>
<evidence type="ECO:0000256" key="1">
    <source>
        <dbReference type="ARBA" id="ARBA00004530"/>
    </source>
</evidence>
<dbReference type="GO" id="GO:0005886">
    <property type="term" value="C:plasma membrane"/>
    <property type="evidence" value="ECO:0007669"/>
    <property type="project" value="TreeGrafter"/>
</dbReference>
<evidence type="ECO:0000256" key="6">
    <source>
        <dbReference type="ARBA" id="ARBA00023136"/>
    </source>
</evidence>
<feature type="region of interest" description="Disordered" evidence="9">
    <location>
        <begin position="23"/>
        <end position="165"/>
    </location>
</feature>
<dbReference type="Ensembl" id="ENSMAMT00000002797.2">
    <property type="protein sequence ID" value="ENSMAMP00000002742.1"/>
    <property type="gene ID" value="ENSMAMG00000001917.2"/>
</dbReference>
<dbReference type="Proteomes" id="UP000261640">
    <property type="component" value="Unplaced"/>
</dbReference>
<feature type="signal peptide" evidence="11">
    <location>
        <begin position="1"/>
        <end position="23"/>
    </location>
</feature>
<dbReference type="InterPro" id="IPR048528">
    <property type="entry name" value="Lamp2-like_luminal"/>
</dbReference>
<keyword evidence="2 8" id="KW-0812">Transmembrane</keyword>
<evidence type="ECO:0000256" key="9">
    <source>
        <dbReference type="SAM" id="MobiDB-lite"/>
    </source>
</evidence>
<evidence type="ECO:0000256" key="7">
    <source>
        <dbReference type="ARBA" id="ARBA00023180"/>
    </source>
</evidence>